<keyword evidence="4 7" id="KW-1133">Transmembrane helix</keyword>
<dbReference type="GO" id="GO:0098771">
    <property type="term" value="P:inorganic ion homeostasis"/>
    <property type="evidence" value="ECO:0007669"/>
    <property type="project" value="UniProtKB-ARBA"/>
</dbReference>
<feature type="compositionally biased region" description="Low complexity" evidence="6">
    <location>
        <begin position="386"/>
        <end position="403"/>
    </location>
</feature>
<dbReference type="InterPro" id="IPR002524">
    <property type="entry name" value="Cation_efflux"/>
</dbReference>
<dbReference type="NCBIfam" id="TIGR01297">
    <property type="entry name" value="CDF"/>
    <property type="match status" value="1"/>
</dbReference>
<feature type="compositionally biased region" description="Basic and acidic residues" evidence="6">
    <location>
        <begin position="422"/>
        <end position="437"/>
    </location>
</feature>
<proteinExistence type="predicted"/>
<gene>
    <name evidence="9" type="ORF">PHSY_002723</name>
</gene>
<feature type="compositionally biased region" description="Polar residues" evidence="6">
    <location>
        <begin position="438"/>
        <end position="447"/>
    </location>
</feature>
<feature type="transmembrane region" description="Helical" evidence="7">
    <location>
        <begin position="623"/>
        <end position="644"/>
    </location>
</feature>
<dbReference type="GO" id="GO:0016020">
    <property type="term" value="C:membrane"/>
    <property type="evidence" value="ECO:0007669"/>
    <property type="project" value="UniProtKB-SubCell"/>
</dbReference>
<feature type="compositionally biased region" description="Acidic residues" evidence="6">
    <location>
        <begin position="296"/>
        <end position="306"/>
    </location>
</feature>
<dbReference type="InterPro" id="IPR036837">
    <property type="entry name" value="Cation_efflux_CTD_sf"/>
</dbReference>
<dbReference type="GeneID" id="24108014"/>
<dbReference type="PANTHER" id="PTHR43840">
    <property type="entry name" value="MITOCHONDRIAL METAL TRANSPORTER 1-RELATED"/>
    <property type="match status" value="1"/>
</dbReference>
<sequence>MVRQILQEPGESQRWFVCNAFVHPSSDQTDQPIGPLVVHAVLVMSRPIDAPPASSQRSEPVGNRIAPPAANGHSAPLSSSVRFHPDLHTNDPNVFRDSFESNQADRYADTSNGLEEDSSEGDDAYQRYSSSNTDNARRTSSSFGMAPPAHGFPSSSAYNYRAMISRHGHGFPDRAESVRNISVLANLVDYRSNYYEDHRVSEEEIKHRTKHFKWSKASAVCDYYERLNETLDGWREVDEILDSRFPDEVMRRFTEQSDEHAKKHHKSKSTRKPKRKNRDRTAQNGRKTPVESDGNVSDEEETEEEEERGRRKSSLKRSFSAKAIDAFSGLWFGASGSPSASSRDDLERGRPSHPHRHDSRPFKGKAFDLASATEEDEDASDQIGDSARPLSSSPSANNPARPSSSRRDYGATSASSAGQLYDKLRREGRIEQIRRSESQLALSSGANSPALASGAQTPAEDVSSSASKANTIRPSQIENIPEHEAHDISNMTASQIQGTKVVHSSRDKGSLDRDYSRERHHRPYASQEEERLALLSTVPNRAKEEELSRSVQFAININLIVNILLLAGKGFAVLSSNSVSLIASLVDSALDLLSTIIIFATSKAIAYRSWKTIYKYPVGKQRLEPLGVVIFSVLMIASFVQVFIESASRLRSVLSTGQQDPDSAASLPFIGVAFMLATIGIKTVMWLLYRSSKSSGVRAVAQDAENDVVFNIASLIFPIVGSKLGWPALDPIGGVLLSVYIIYEWIETLWETVSKLSGAVASATEISKCLYCVVRFNSVNSVSAFELFHSGDNLIVEADIVLPHSISLKESHDLGEIITYCTENISGVERSYIHLDYNPKGQAGHLTQRG</sequence>
<dbReference type="SUPFAM" id="SSF161111">
    <property type="entry name" value="Cation efflux protein transmembrane domain-like"/>
    <property type="match status" value="1"/>
</dbReference>
<evidence type="ECO:0000256" key="4">
    <source>
        <dbReference type="ARBA" id="ARBA00022989"/>
    </source>
</evidence>
<organism evidence="9 10">
    <name type="scientific">Pseudozyma hubeiensis (strain SY62)</name>
    <name type="common">Yeast</name>
    <dbReference type="NCBI Taxonomy" id="1305764"/>
    <lineage>
        <taxon>Eukaryota</taxon>
        <taxon>Fungi</taxon>
        <taxon>Dikarya</taxon>
        <taxon>Basidiomycota</taxon>
        <taxon>Ustilaginomycotina</taxon>
        <taxon>Ustilaginomycetes</taxon>
        <taxon>Ustilaginales</taxon>
        <taxon>Ustilaginaceae</taxon>
        <taxon>Pseudozyma</taxon>
    </lineage>
</organism>
<dbReference type="Pfam" id="PF01545">
    <property type="entry name" value="Cation_efflux"/>
    <property type="match status" value="1"/>
</dbReference>
<dbReference type="SUPFAM" id="SSF160240">
    <property type="entry name" value="Cation efflux protein cytoplasmic domain-like"/>
    <property type="match status" value="1"/>
</dbReference>
<feature type="compositionally biased region" description="Polar residues" evidence="6">
    <location>
        <begin position="462"/>
        <end position="475"/>
    </location>
</feature>
<dbReference type="HOGENOM" id="CLU_382224_0_0_1"/>
<feature type="compositionally biased region" description="Basic residues" evidence="6">
    <location>
        <begin position="262"/>
        <end position="278"/>
    </location>
</feature>
<reference evidence="10" key="1">
    <citation type="journal article" date="2013" name="Genome Announc.">
        <title>Draft genome sequence of the basidiomycetous yeast-like fungus Pseudozyma hubeiensis SY62, which produces an abundant amount of the biosurfactant mannosylerythritol lipids.</title>
        <authorList>
            <person name="Konishi M."/>
            <person name="Hatada Y."/>
            <person name="Horiuchi J."/>
        </authorList>
    </citation>
    <scope>NUCLEOTIDE SEQUENCE [LARGE SCALE GENOMIC DNA]</scope>
    <source>
        <strain evidence="10">SY62</strain>
    </source>
</reference>
<protein>
    <recommendedName>
        <fullName evidence="8">Cation efflux protein transmembrane domain-containing protein</fullName>
    </recommendedName>
</protein>
<dbReference type="eggNOG" id="KOG1485">
    <property type="taxonomic scope" value="Eukaryota"/>
</dbReference>
<evidence type="ECO:0000256" key="2">
    <source>
        <dbReference type="ARBA" id="ARBA00022448"/>
    </source>
</evidence>
<dbReference type="Gene3D" id="3.30.70.1350">
    <property type="entry name" value="Cation efflux protein, cytoplasmic domain"/>
    <property type="match status" value="1"/>
</dbReference>
<accession>R9P1H7</accession>
<dbReference type="Gene3D" id="1.20.1510.10">
    <property type="entry name" value="Cation efflux protein transmembrane domain"/>
    <property type="match status" value="1"/>
</dbReference>
<feature type="domain" description="Cation efflux protein transmembrane" evidence="8">
    <location>
        <begin position="557"/>
        <end position="756"/>
    </location>
</feature>
<dbReference type="PANTHER" id="PTHR43840:SF4">
    <property type="entry name" value="CDF DIVALENT METAL CATION TRANSPORTER (EUROFUNG)"/>
    <property type="match status" value="1"/>
</dbReference>
<dbReference type="GO" id="GO:0030003">
    <property type="term" value="P:intracellular monoatomic cation homeostasis"/>
    <property type="evidence" value="ECO:0007669"/>
    <property type="project" value="UniProtKB-ARBA"/>
</dbReference>
<keyword evidence="10" id="KW-1185">Reference proteome</keyword>
<dbReference type="AlphaFoldDB" id="R9P1H7"/>
<dbReference type="InterPro" id="IPR050291">
    <property type="entry name" value="CDF_Transporter"/>
</dbReference>
<dbReference type="STRING" id="1305764.R9P1H7"/>
<feature type="transmembrane region" description="Helical" evidence="7">
    <location>
        <begin position="580"/>
        <end position="602"/>
    </location>
</feature>
<evidence type="ECO:0000313" key="10">
    <source>
        <dbReference type="Proteomes" id="UP000014071"/>
    </source>
</evidence>
<dbReference type="FunFam" id="1.20.1510.10:FF:000005">
    <property type="entry name" value="Putative Cation diffusion facilitator 1"/>
    <property type="match status" value="1"/>
</dbReference>
<keyword evidence="3 7" id="KW-0812">Transmembrane</keyword>
<feature type="region of interest" description="Disordered" evidence="6">
    <location>
        <begin position="492"/>
        <end position="528"/>
    </location>
</feature>
<dbReference type="EMBL" id="DF238790">
    <property type="protein sequence ID" value="GAC95148.1"/>
    <property type="molecule type" value="Genomic_DNA"/>
</dbReference>
<feature type="compositionally biased region" description="Basic and acidic residues" evidence="6">
    <location>
        <begin position="504"/>
        <end position="517"/>
    </location>
</feature>
<name>R9P1H7_PSEHS</name>
<dbReference type="InterPro" id="IPR058533">
    <property type="entry name" value="Cation_efflux_TM"/>
</dbReference>
<dbReference type="OrthoDB" id="78296at2759"/>
<keyword evidence="2" id="KW-0813">Transport</keyword>
<evidence type="ECO:0000256" key="5">
    <source>
        <dbReference type="ARBA" id="ARBA00023136"/>
    </source>
</evidence>
<feature type="compositionally biased region" description="Acidic residues" evidence="6">
    <location>
        <begin position="114"/>
        <end position="123"/>
    </location>
</feature>
<feature type="compositionally biased region" description="Polar residues" evidence="6">
    <location>
        <begin position="100"/>
        <end position="113"/>
    </location>
</feature>
<evidence type="ECO:0000256" key="1">
    <source>
        <dbReference type="ARBA" id="ARBA00004141"/>
    </source>
</evidence>
<evidence type="ECO:0000313" key="9">
    <source>
        <dbReference type="EMBL" id="GAC95148.1"/>
    </source>
</evidence>
<feature type="transmembrane region" description="Helical" evidence="7">
    <location>
        <begin position="664"/>
        <end position="689"/>
    </location>
</feature>
<evidence type="ECO:0000256" key="7">
    <source>
        <dbReference type="SAM" id="Phobius"/>
    </source>
</evidence>
<comment type="subcellular location">
    <subcellularLocation>
        <location evidence="1">Membrane</location>
        <topology evidence="1">Multi-pass membrane protein</topology>
    </subcellularLocation>
</comment>
<feature type="compositionally biased region" description="Polar residues" evidence="6">
    <location>
        <begin position="127"/>
        <end position="143"/>
    </location>
</feature>
<evidence type="ECO:0000256" key="6">
    <source>
        <dbReference type="SAM" id="MobiDB-lite"/>
    </source>
</evidence>
<evidence type="ECO:0000256" key="3">
    <source>
        <dbReference type="ARBA" id="ARBA00022692"/>
    </source>
</evidence>
<feature type="region of interest" description="Disordered" evidence="6">
    <location>
        <begin position="330"/>
        <end position="475"/>
    </location>
</feature>
<dbReference type="Proteomes" id="UP000014071">
    <property type="component" value="Unassembled WGS sequence"/>
</dbReference>
<dbReference type="GO" id="GO:0008324">
    <property type="term" value="F:monoatomic cation transmembrane transporter activity"/>
    <property type="evidence" value="ECO:0007669"/>
    <property type="project" value="InterPro"/>
</dbReference>
<keyword evidence="5 7" id="KW-0472">Membrane</keyword>
<feature type="region of interest" description="Disordered" evidence="6">
    <location>
        <begin position="49"/>
        <end position="148"/>
    </location>
</feature>
<evidence type="ECO:0000259" key="8">
    <source>
        <dbReference type="Pfam" id="PF01545"/>
    </source>
</evidence>
<dbReference type="RefSeq" id="XP_012188735.1">
    <property type="nucleotide sequence ID" value="XM_012333345.1"/>
</dbReference>
<dbReference type="InterPro" id="IPR027469">
    <property type="entry name" value="Cation_efflux_TMD_sf"/>
</dbReference>
<feature type="region of interest" description="Disordered" evidence="6">
    <location>
        <begin position="254"/>
        <end position="318"/>
    </location>
</feature>